<feature type="transmembrane region" description="Helical" evidence="1">
    <location>
        <begin position="172"/>
        <end position="189"/>
    </location>
</feature>
<keyword evidence="1" id="KW-0472">Membrane</keyword>
<feature type="transmembrane region" description="Helical" evidence="1">
    <location>
        <begin position="119"/>
        <end position="137"/>
    </location>
</feature>
<dbReference type="EMBL" id="CP066167">
    <property type="protein sequence ID" value="QQD17672.1"/>
    <property type="molecule type" value="Genomic_DNA"/>
</dbReference>
<evidence type="ECO:0000313" key="3">
    <source>
        <dbReference type="Proteomes" id="UP000596063"/>
    </source>
</evidence>
<evidence type="ECO:0000313" key="2">
    <source>
        <dbReference type="EMBL" id="QQD17672.1"/>
    </source>
</evidence>
<keyword evidence="1" id="KW-1133">Transmembrane helix</keyword>
<feature type="transmembrane region" description="Helical" evidence="1">
    <location>
        <begin position="430"/>
        <end position="451"/>
    </location>
</feature>
<evidence type="ECO:0000256" key="1">
    <source>
        <dbReference type="SAM" id="Phobius"/>
    </source>
</evidence>
<dbReference type="Proteomes" id="UP000596063">
    <property type="component" value="Chromosome"/>
</dbReference>
<proteinExistence type="predicted"/>
<feature type="transmembrane region" description="Helical" evidence="1">
    <location>
        <begin position="463"/>
        <end position="481"/>
    </location>
</feature>
<feature type="transmembrane region" description="Helical" evidence="1">
    <location>
        <begin position="322"/>
        <end position="347"/>
    </location>
</feature>
<feature type="transmembrane region" description="Helical" evidence="1">
    <location>
        <begin position="196"/>
        <end position="220"/>
    </location>
</feature>
<reference evidence="2 3" key="1">
    <citation type="submission" date="2020-12" db="EMBL/GenBank/DDBJ databases">
        <authorList>
            <person name="Shan Y."/>
        </authorList>
    </citation>
    <scope>NUCLEOTIDE SEQUENCE [LARGE SCALE GENOMIC DNA]</scope>
    <source>
        <strain evidence="3">csc3.9</strain>
    </source>
</reference>
<organism evidence="2 3">
    <name type="scientific">Spongiibacter nanhainus</name>
    <dbReference type="NCBI Taxonomy" id="2794344"/>
    <lineage>
        <taxon>Bacteria</taxon>
        <taxon>Pseudomonadati</taxon>
        <taxon>Pseudomonadota</taxon>
        <taxon>Gammaproteobacteria</taxon>
        <taxon>Cellvibrionales</taxon>
        <taxon>Spongiibacteraceae</taxon>
        <taxon>Spongiibacter</taxon>
    </lineage>
</organism>
<sequence length="486" mass="54517">MFSRRLPQLILGSGLLWAGPALAHSFGEPYQLPLPYWLYIYAAMAALILSFVALAYFVRHPRPRQQSATPWQVDWEIPGLNDWIKRLKLQGIGQAVVSGSVILAIVAGLIGSADPYRNINMTLFWIVFALGGLYLSALVGDWYRLVNPWRHLCGLLPGLSAGRISYPTALAYWPAVILYMAFIGIELFADTSPFSLSVILLGYTLINLTGAYLFGTYAWFRYGEVFSVLFGLCAWMAPIQFKRLAHGSIRIRLHLPFSGLIEKRPSHFSLVVFALFMLSSTAFDGLRETALWFNLFWKDPFNLLTPFLGQNPIYLYLSLRPWYLVLEIVTLVISPFLYLGAFVGFLWLGKKLIGATQSLGELVNHFAFSLLPIALVYHLTHYYSLLLSQGVKLRALISDPFGWGWNLFGTAITGRVPVLPDMGFIWNSQVWLILIGHIASVMIAHIQALQLFSNPRQAGLSQLPMLVLMVLFTGVGLWILAQPLQG</sequence>
<accession>A0A7T4QZU3</accession>
<name>A0A7T4QZU3_9GAMM</name>
<evidence type="ECO:0008006" key="4">
    <source>
        <dbReference type="Google" id="ProtNLM"/>
    </source>
</evidence>
<keyword evidence="1" id="KW-0812">Transmembrane</keyword>
<dbReference type="RefSeq" id="WP_198569171.1">
    <property type="nucleotide sequence ID" value="NZ_CP066167.1"/>
</dbReference>
<feature type="transmembrane region" description="Helical" evidence="1">
    <location>
        <begin position="95"/>
        <end position="113"/>
    </location>
</feature>
<feature type="transmembrane region" description="Helical" evidence="1">
    <location>
        <begin position="359"/>
        <end position="379"/>
    </location>
</feature>
<protein>
    <recommendedName>
        <fullName evidence="4">Fenitrothion hydrolase</fullName>
    </recommendedName>
</protein>
<dbReference type="KEGG" id="snan:I6N98_15180"/>
<gene>
    <name evidence="2" type="ORF">I6N98_15180</name>
</gene>
<dbReference type="AlphaFoldDB" id="A0A7T4QZU3"/>
<keyword evidence="3" id="KW-1185">Reference proteome</keyword>
<feature type="transmembrane region" description="Helical" evidence="1">
    <location>
        <begin position="39"/>
        <end position="58"/>
    </location>
</feature>